<dbReference type="Gene3D" id="1.10.287.1490">
    <property type="match status" value="1"/>
</dbReference>
<keyword evidence="5 7" id="KW-0175">Coiled coil</keyword>
<dbReference type="CDD" id="cd03278">
    <property type="entry name" value="ABC_SMC_barmotin"/>
    <property type="match status" value="2"/>
</dbReference>
<dbReference type="NCBIfam" id="TIGR02168">
    <property type="entry name" value="SMC_prok_B"/>
    <property type="match status" value="1"/>
</dbReference>
<evidence type="ECO:0000256" key="1">
    <source>
        <dbReference type="ARBA" id="ARBA00004496"/>
    </source>
</evidence>
<evidence type="ECO:0000256" key="5">
    <source>
        <dbReference type="ARBA" id="ARBA00023054"/>
    </source>
</evidence>
<evidence type="ECO:0000313" key="9">
    <source>
        <dbReference type="EMBL" id="GER69076.1"/>
    </source>
</evidence>
<dbReference type="PIRSF" id="PIRSF005719">
    <property type="entry name" value="SMC"/>
    <property type="match status" value="1"/>
</dbReference>
<dbReference type="Gene3D" id="1.20.1060.20">
    <property type="match status" value="1"/>
</dbReference>
<dbReference type="InterPro" id="IPR027417">
    <property type="entry name" value="P-loop_NTPase"/>
</dbReference>
<evidence type="ECO:0000256" key="6">
    <source>
        <dbReference type="ARBA" id="ARBA00023125"/>
    </source>
</evidence>
<feature type="coiled-coil region" evidence="7">
    <location>
        <begin position="259"/>
        <end position="384"/>
    </location>
</feature>
<dbReference type="GO" id="GO:0007062">
    <property type="term" value="P:sister chromatid cohesion"/>
    <property type="evidence" value="ECO:0007669"/>
    <property type="project" value="InterPro"/>
</dbReference>
<dbReference type="InterPro" id="IPR036277">
    <property type="entry name" value="SMC_hinge_sf"/>
</dbReference>
<dbReference type="GO" id="GO:0003677">
    <property type="term" value="F:DNA binding"/>
    <property type="evidence" value="ECO:0007669"/>
    <property type="project" value="UniProtKB-UniRule"/>
</dbReference>
<feature type="domain" description="SMC hinge" evidence="8">
    <location>
        <begin position="519"/>
        <end position="638"/>
    </location>
</feature>
<dbReference type="GO" id="GO:0005694">
    <property type="term" value="C:chromosome"/>
    <property type="evidence" value="ECO:0007669"/>
    <property type="project" value="InterPro"/>
</dbReference>
<evidence type="ECO:0000256" key="2">
    <source>
        <dbReference type="ARBA" id="ARBA00022490"/>
    </source>
</evidence>
<dbReference type="Proteomes" id="UP000391919">
    <property type="component" value="Unassembled WGS sequence"/>
</dbReference>
<feature type="coiled-coil region" evidence="7">
    <location>
        <begin position="167"/>
        <end position="201"/>
    </location>
</feature>
<name>A0A5J4J290_9BACI</name>
<dbReference type="HAMAP" id="MF_01894">
    <property type="entry name" value="Smc_prok"/>
    <property type="match status" value="1"/>
</dbReference>
<dbReference type="GO" id="GO:0005524">
    <property type="term" value="F:ATP binding"/>
    <property type="evidence" value="ECO:0007669"/>
    <property type="project" value="UniProtKB-UniRule"/>
</dbReference>
<evidence type="ECO:0000259" key="8">
    <source>
        <dbReference type="SMART" id="SM00968"/>
    </source>
</evidence>
<dbReference type="FunFam" id="3.40.50.300:FF:000901">
    <property type="entry name" value="Chromosome partition protein Smc"/>
    <property type="match status" value="1"/>
</dbReference>
<feature type="coiled-coil region" evidence="7">
    <location>
        <begin position="673"/>
        <end position="861"/>
    </location>
</feature>
<dbReference type="SUPFAM" id="SSF75553">
    <property type="entry name" value="Smc hinge domain"/>
    <property type="match status" value="1"/>
</dbReference>
<comment type="similarity">
    <text evidence="7">Belongs to the SMC family.</text>
</comment>
<gene>
    <name evidence="7 9" type="primary">smc</name>
    <name evidence="9" type="ORF">BpJC7_03790</name>
</gene>
<evidence type="ECO:0000256" key="3">
    <source>
        <dbReference type="ARBA" id="ARBA00022741"/>
    </source>
</evidence>
<evidence type="ECO:0000256" key="4">
    <source>
        <dbReference type="ARBA" id="ARBA00022840"/>
    </source>
</evidence>
<reference evidence="9 10" key="1">
    <citation type="submission" date="2019-09" db="EMBL/GenBank/DDBJ databases">
        <title>Draft genome sequence of Bacillus sp. JC-7.</title>
        <authorList>
            <person name="Tanaka N."/>
            <person name="Shiwa Y."/>
            <person name="Fujita N."/>
            <person name="Tanasupawat S."/>
        </authorList>
    </citation>
    <scope>NUCLEOTIDE SEQUENCE [LARGE SCALE GENOMIC DNA]</scope>
    <source>
        <strain evidence="9 10">JC-7</strain>
    </source>
</reference>
<dbReference type="InterPro" id="IPR010935">
    <property type="entry name" value="SMC_hinge"/>
</dbReference>
<comment type="subunit">
    <text evidence="7">Homodimer.</text>
</comment>
<feature type="coiled-coil region" evidence="7">
    <location>
        <begin position="413"/>
        <end position="475"/>
    </location>
</feature>
<dbReference type="GO" id="GO:0006260">
    <property type="term" value="P:DNA replication"/>
    <property type="evidence" value="ECO:0007669"/>
    <property type="project" value="UniProtKB-UniRule"/>
</dbReference>
<accession>A0A5J4J290</accession>
<organism evidence="9 10">
    <name type="scientific">Weizmannia acidilactici</name>
    <dbReference type="NCBI Taxonomy" id="2607726"/>
    <lineage>
        <taxon>Bacteria</taxon>
        <taxon>Bacillati</taxon>
        <taxon>Bacillota</taxon>
        <taxon>Bacilli</taxon>
        <taxon>Bacillales</taxon>
        <taxon>Bacillaceae</taxon>
        <taxon>Heyndrickxia</taxon>
    </lineage>
</organism>
<keyword evidence="4 7" id="KW-0067">ATP-binding</keyword>
<dbReference type="GO" id="GO:0030261">
    <property type="term" value="P:chromosome condensation"/>
    <property type="evidence" value="ECO:0007669"/>
    <property type="project" value="InterPro"/>
</dbReference>
<dbReference type="GO" id="GO:0005737">
    <property type="term" value="C:cytoplasm"/>
    <property type="evidence" value="ECO:0007669"/>
    <property type="project" value="UniProtKB-SubCell"/>
</dbReference>
<comment type="caution">
    <text evidence="9">The sequence shown here is derived from an EMBL/GenBank/DDBJ whole genome shotgun (WGS) entry which is preliminary data.</text>
</comment>
<dbReference type="RefSeq" id="WP_151679104.1">
    <property type="nucleotide sequence ID" value="NZ_BKZQ01000003.1"/>
</dbReference>
<evidence type="ECO:0000256" key="7">
    <source>
        <dbReference type="HAMAP-Rule" id="MF_01894"/>
    </source>
</evidence>
<proteinExistence type="inferred from homology"/>
<dbReference type="SMART" id="SM00968">
    <property type="entry name" value="SMC_hinge"/>
    <property type="match status" value="1"/>
</dbReference>
<keyword evidence="2 7" id="KW-0963">Cytoplasm</keyword>
<keyword evidence="10" id="KW-1185">Reference proteome</keyword>
<dbReference type="SUPFAM" id="SSF52540">
    <property type="entry name" value="P-loop containing nucleoside triphosphate hydrolases"/>
    <property type="match status" value="1"/>
</dbReference>
<dbReference type="Gene3D" id="3.40.50.300">
    <property type="entry name" value="P-loop containing nucleotide triphosphate hydrolases"/>
    <property type="match status" value="2"/>
</dbReference>
<sequence length="1189" mass="135617">MFLKRLDVIGFKSFAERISIEFVPGVTAVVGPNGSGKSNVIDAVRWVLGEQSAKHLRGGKMEDVIFAGSDARKPLNFAEVTLTLDNGDHALPIDYQEVSVTRRVYRSGDSEFFINKQQCRLKDIIELFMDSGLGKEAFSIISQGKVEEILNSKAEERRTIFEEAAGVLKYKTRKKKAETKLAETQENLNRVSDILYELESQIEPLQIQASIAKDYLEQKEALKNYEIAVMVHEIEDLHGKWELLQTQLAEHRDKEAGLASEIRKQEAHLEEKRNQLDALDESISALQNVLLATTEELEKLEGQKEVLKERKKNAGQNKAQLERNIKESANTLEALAAQKEKLLREVGENEKAVASLRNSVKEKQEQLALLSTNLEEKIESLKSDYIELLNGQASAKNEKNYLKQQLKQFGHRIERLDADNRKYVEEREKIQEKKKVAGEQLEKIQQELEEAAAAFVEKKRKLEILNNRYQKQESNLYKAYQYLQKAKSRKETLEEMEEDFTGFYQGVREVLKARGKQLDGIEGAVAELIRVPSQYEKAIETALGASMQHIVVETEHHGRRAIAFLKQRNAGRATFLPLNIMKPKTIPASQLAPLQNEEAYIGIAGDIVQSESRYRTIVSNLLGNVLVVRDLKSANQIAKMLGYRYRIVTLDGDIVNPGGSMTGGASKQNGTSLLGRKSELEALKEKLADMEAKTLQLESDVKGIKAEAAWMSQELEETRKNGESLRLREQQAKSELERLEIEEKNMNEHLLVYDMEKAEAEEQNRSARNRIRELEGILAENGEKAKKLESEIETLTEKKNDDSTARSKLQAELSDLKASLAVKMEQWDRNREELGRLGESIREWRSRKESYEEQYRLLTDEESRHHMSESELVEAAEQKARDKNDTIEFISIRREERVQLQAEIEDLELGIKELKRQQKGLQQAIQDEEVRANRLDVELENRLSRLREEYTLTFEAAKEAYTLPVPLEEARKKVKLIKLAIDELGTVNLGAIEEYDRISERYRFLKEQETDLLEAKETLDQVITEMDGEMIRRFDETFKAIRNEFEPVFRELFGGGRADLRLTDPKDLLNTGVEIVAQPPGKKLQNLGLLSGGERALTAIALLFAILRVRPVPFCILDEVEAALDEANVYRFSKYLKQFSEETQFIVITHRKGTMEEADVLYGVTMQESGVSKLVSVKLEESADLVGQT</sequence>
<dbReference type="InterPro" id="IPR003395">
    <property type="entry name" value="RecF/RecN/SMC_N"/>
</dbReference>
<dbReference type="Pfam" id="PF06470">
    <property type="entry name" value="SMC_hinge"/>
    <property type="match status" value="1"/>
</dbReference>
<comment type="function">
    <text evidence="7">Required for chromosome condensation and partitioning.</text>
</comment>
<feature type="binding site" evidence="7">
    <location>
        <begin position="32"/>
        <end position="39"/>
    </location>
    <ligand>
        <name>ATP</name>
        <dbReference type="ChEBI" id="CHEBI:30616"/>
    </ligand>
</feature>
<keyword evidence="3 7" id="KW-0547">Nucleotide-binding</keyword>
<keyword evidence="6 7" id="KW-0238">DNA-binding</keyword>
<dbReference type="AlphaFoldDB" id="A0A5J4J290"/>
<dbReference type="GO" id="GO:0016887">
    <property type="term" value="F:ATP hydrolysis activity"/>
    <property type="evidence" value="ECO:0007669"/>
    <property type="project" value="InterPro"/>
</dbReference>
<dbReference type="GO" id="GO:0007059">
    <property type="term" value="P:chromosome segregation"/>
    <property type="evidence" value="ECO:0007669"/>
    <property type="project" value="UniProtKB-UniRule"/>
</dbReference>
<protein>
    <recommendedName>
        <fullName evidence="7">Chromosome partition protein Smc</fullName>
    </recommendedName>
</protein>
<comment type="subcellular location">
    <subcellularLocation>
        <location evidence="1 7">Cytoplasm</location>
    </subcellularLocation>
</comment>
<feature type="coiled-coil region" evidence="7">
    <location>
        <begin position="897"/>
        <end position="931"/>
    </location>
</feature>
<dbReference type="EMBL" id="BKZQ01000003">
    <property type="protein sequence ID" value="GER69076.1"/>
    <property type="molecule type" value="Genomic_DNA"/>
</dbReference>
<dbReference type="FunFam" id="3.40.50.300:FF:000984">
    <property type="entry name" value="Chromosome partition protein Smc"/>
    <property type="match status" value="1"/>
</dbReference>
<dbReference type="InterPro" id="IPR011890">
    <property type="entry name" value="SMC_prok"/>
</dbReference>
<dbReference type="Pfam" id="PF02463">
    <property type="entry name" value="SMC_N"/>
    <property type="match status" value="1"/>
</dbReference>
<dbReference type="PANTHER" id="PTHR43977">
    <property type="entry name" value="STRUCTURAL MAINTENANCE OF CHROMOSOMES PROTEIN 3"/>
    <property type="match status" value="1"/>
</dbReference>
<dbReference type="InterPro" id="IPR024704">
    <property type="entry name" value="SMC"/>
</dbReference>
<dbReference type="Gene3D" id="3.30.70.1620">
    <property type="match status" value="1"/>
</dbReference>
<evidence type="ECO:0000313" key="10">
    <source>
        <dbReference type="Proteomes" id="UP000391919"/>
    </source>
</evidence>
<comment type="domain">
    <text evidence="7">Contains large globular domains required for ATP hydrolysis at each terminus and a third globular domain forming a flexible hinge near the middle of the molecule. These domains are separated by coiled-coil structures.</text>
</comment>